<name>A0A1X7SQH2_AMPQE</name>
<accession>A0A1X7SQH2</accession>
<feature type="region of interest" description="Disordered" evidence="1">
    <location>
        <begin position="119"/>
        <end position="140"/>
    </location>
</feature>
<reference evidence="2" key="1">
    <citation type="submission" date="2017-05" db="UniProtKB">
        <authorList>
            <consortium name="EnsemblMetazoa"/>
        </authorList>
    </citation>
    <scope>IDENTIFICATION</scope>
</reference>
<evidence type="ECO:0000313" key="2">
    <source>
        <dbReference type="EnsemblMetazoa" id="Aqu2.1.04366_001"/>
    </source>
</evidence>
<protein>
    <submittedName>
        <fullName evidence="2">Uncharacterized protein</fullName>
    </submittedName>
</protein>
<dbReference type="AlphaFoldDB" id="A0A1X7SQH2"/>
<dbReference type="OrthoDB" id="7734647at2759"/>
<sequence length="140" mass="15471">GSARNSFDYEGGEEGGAYFDFDVHALSPSHGGNRTRQNHNSNFELRTRSPPNQRKMTKKTSVNRVSVTDSDVEQSRFMPTIAAPAAFGHGPTLPMLTLMGLRTDFDIKESHDFDAALMRPSRDASEEPVLPVSPPVAHWD</sequence>
<feature type="compositionally biased region" description="Polar residues" evidence="1">
    <location>
        <begin position="30"/>
        <end position="69"/>
    </location>
</feature>
<organism evidence="2">
    <name type="scientific">Amphimedon queenslandica</name>
    <name type="common">Sponge</name>
    <dbReference type="NCBI Taxonomy" id="400682"/>
    <lineage>
        <taxon>Eukaryota</taxon>
        <taxon>Metazoa</taxon>
        <taxon>Porifera</taxon>
        <taxon>Demospongiae</taxon>
        <taxon>Heteroscleromorpha</taxon>
        <taxon>Haplosclerida</taxon>
        <taxon>Niphatidae</taxon>
        <taxon>Amphimedon</taxon>
    </lineage>
</organism>
<dbReference type="InParanoid" id="A0A1X7SQH2"/>
<dbReference type="EnsemblMetazoa" id="Aqu2.1.04366_001">
    <property type="protein sequence ID" value="Aqu2.1.04366_001"/>
    <property type="gene ID" value="Aqu2.1.04366"/>
</dbReference>
<feature type="region of interest" description="Disordered" evidence="1">
    <location>
        <begin position="27"/>
        <end position="71"/>
    </location>
</feature>
<proteinExistence type="predicted"/>
<evidence type="ECO:0000256" key="1">
    <source>
        <dbReference type="SAM" id="MobiDB-lite"/>
    </source>
</evidence>